<keyword evidence="6" id="KW-1185">Reference proteome</keyword>
<dbReference type="AlphaFoldDB" id="A0A2P8IEX9"/>
<protein>
    <recommendedName>
        <fullName evidence="4">Core-binding (CB) domain-containing protein</fullName>
    </recommendedName>
</protein>
<evidence type="ECO:0000256" key="2">
    <source>
        <dbReference type="PROSITE-ProRule" id="PRU01248"/>
    </source>
</evidence>
<evidence type="ECO:0000256" key="3">
    <source>
        <dbReference type="SAM" id="MobiDB-lite"/>
    </source>
</evidence>
<dbReference type="InterPro" id="IPR013762">
    <property type="entry name" value="Integrase-like_cat_sf"/>
</dbReference>
<gene>
    <name evidence="5" type="ORF">B0I31_103772</name>
</gene>
<feature type="compositionally biased region" description="Polar residues" evidence="3">
    <location>
        <begin position="521"/>
        <end position="530"/>
    </location>
</feature>
<keyword evidence="1" id="KW-0233">DNA recombination</keyword>
<dbReference type="GO" id="GO:0003677">
    <property type="term" value="F:DNA binding"/>
    <property type="evidence" value="ECO:0007669"/>
    <property type="project" value="UniProtKB-UniRule"/>
</dbReference>
<dbReference type="PROSITE" id="PS51900">
    <property type="entry name" value="CB"/>
    <property type="match status" value="1"/>
</dbReference>
<proteinExistence type="predicted"/>
<keyword evidence="2" id="KW-0238">DNA-binding</keyword>
<dbReference type="Gene3D" id="1.10.443.10">
    <property type="entry name" value="Intergrase catalytic core"/>
    <property type="match status" value="1"/>
</dbReference>
<feature type="region of interest" description="Disordered" evidence="3">
    <location>
        <begin position="508"/>
        <end position="539"/>
    </location>
</feature>
<dbReference type="OrthoDB" id="3216692at2"/>
<accession>A0A2P8IEX9</accession>
<dbReference type="InterPro" id="IPR011010">
    <property type="entry name" value="DNA_brk_join_enz"/>
</dbReference>
<organism evidence="5 6">
    <name type="scientific">Saccharothrix carnea</name>
    <dbReference type="NCBI Taxonomy" id="1280637"/>
    <lineage>
        <taxon>Bacteria</taxon>
        <taxon>Bacillati</taxon>
        <taxon>Actinomycetota</taxon>
        <taxon>Actinomycetes</taxon>
        <taxon>Pseudonocardiales</taxon>
        <taxon>Pseudonocardiaceae</taxon>
        <taxon>Saccharothrix</taxon>
    </lineage>
</organism>
<dbReference type="RefSeq" id="WP_146173822.1">
    <property type="nucleotide sequence ID" value="NZ_PYAX01000003.1"/>
</dbReference>
<reference evidence="5 6" key="1">
    <citation type="submission" date="2018-03" db="EMBL/GenBank/DDBJ databases">
        <title>Genomic Encyclopedia of Type Strains, Phase III (KMG-III): the genomes of soil and plant-associated and newly described type strains.</title>
        <authorList>
            <person name="Whitman W."/>
        </authorList>
    </citation>
    <scope>NUCLEOTIDE SEQUENCE [LARGE SCALE GENOMIC DNA]</scope>
    <source>
        <strain evidence="5 6">CGMCC 4.7097</strain>
    </source>
</reference>
<comment type="caution">
    <text evidence="5">The sequence shown here is derived from an EMBL/GenBank/DDBJ whole genome shotgun (WGS) entry which is preliminary data.</text>
</comment>
<dbReference type="GO" id="GO:0015074">
    <property type="term" value="P:DNA integration"/>
    <property type="evidence" value="ECO:0007669"/>
    <property type="project" value="InterPro"/>
</dbReference>
<evidence type="ECO:0000313" key="5">
    <source>
        <dbReference type="EMBL" id="PSL57012.1"/>
    </source>
</evidence>
<dbReference type="InterPro" id="IPR044068">
    <property type="entry name" value="CB"/>
</dbReference>
<evidence type="ECO:0000259" key="4">
    <source>
        <dbReference type="PROSITE" id="PS51900"/>
    </source>
</evidence>
<dbReference type="Proteomes" id="UP000241118">
    <property type="component" value="Unassembled WGS sequence"/>
</dbReference>
<feature type="domain" description="Core-binding (CB)" evidence="4">
    <location>
        <begin position="226"/>
        <end position="325"/>
    </location>
</feature>
<dbReference type="SUPFAM" id="SSF56349">
    <property type="entry name" value="DNA breaking-rejoining enzymes"/>
    <property type="match status" value="1"/>
</dbReference>
<evidence type="ECO:0000256" key="1">
    <source>
        <dbReference type="ARBA" id="ARBA00023172"/>
    </source>
</evidence>
<sequence>MREHRRAAGCSVCLGWGVLPRAGDMCRPCAEFTARHRDVGACGACHRRLALLKGHCRPCWAQARLDRPTGPNTMLLPHVRQVRCHQLCFTGMPLQRTPGPRGVDPDATPDATALAARQEVQLLLFADLPRAYRYGMVDRRDRRPPADPWLLRALHIATTMAETRGYGAQLTQTLTRNLTMLLTRYDEGELIRYSTYHPVLTGRGCSLARTTEVLQTMGILLDDRQPAFARWVEEKLADLAPGIRDETRRWVQLMHTGGPRTRARSHHTLRGYIVLLRPALLDWSSRHDHLREITRDAIVAVVNPLRGVRRQITLVALRSLFSWAKRHGVVFANPTRSLRVGGVEHTVLQPLTTGEITGTVRAATTPQARLFVVLAAVHAARPGAIRALHLADVDLGNRRITIAGRTQTLSELSHRTLLAWLEHRRTSWPNTANPHLMVNAMTAIGTQSVSHVWANRTLQGLPATLERLRIDRQLEEALSNGADPLHLAEVFDLDAKTAIRYADSARQLLRRPHEDAPVSSPPTDRSTPTDRINLPVGPS</sequence>
<dbReference type="GO" id="GO:0006310">
    <property type="term" value="P:DNA recombination"/>
    <property type="evidence" value="ECO:0007669"/>
    <property type="project" value="UniProtKB-KW"/>
</dbReference>
<name>A0A2P8IEX9_SACCR</name>
<dbReference type="EMBL" id="PYAX01000003">
    <property type="protein sequence ID" value="PSL57012.1"/>
    <property type="molecule type" value="Genomic_DNA"/>
</dbReference>
<evidence type="ECO:0000313" key="6">
    <source>
        <dbReference type="Proteomes" id="UP000241118"/>
    </source>
</evidence>